<evidence type="ECO:0000313" key="4">
    <source>
        <dbReference type="Proteomes" id="UP000717515"/>
    </source>
</evidence>
<dbReference type="InterPro" id="IPR022185">
    <property type="entry name" value="DUF3712"/>
</dbReference>
<feature type="transmembrane region" description="Helical" evidence="2">
    <location>
        <begin position="45"/>
        <end position="69"/>
    </location>
</feature>
<evidence type="ECO:0000313" key="3">
    <source>
        <dbReference type="EMBL" id="KAG9320456.1"/>
    </source>
</evidence>
<sequence length="1655" mass="172071">MANGTPSNQVENLPYDEREEDYQEFEEYDEVTKPQNPPFYKRRNYWIFCAIMTVIVVAVAVPLALFVILPKVAQSIINKSNMEFSSIQITEPTNTSMVMAMDGSLTDTGPFSATIKFPEPIEVYYNEILLGSMKLPDTKASGGKGSLLARARFTVADEKSFGSFSADMMNNAQFTWTLKSKVTIVALGRTVSNLDLNKNLVVAGMGGFPNVRILKFDLPSDAAPGQGINLVIDTALNNPSPIGVQLGTIVLDIAYNGTQLGQVKASGASLLGQSESILNLTGIMVPQTTPEGLATVSALFSSYIAGLSSETTARGVSVLPDGVNEVSWLSIGLKSMVLKVPLQSPAPLNIIKSISLGPMGMNWTNTDSYAPLANSPGVVAAFEMPFGFTLNVTQVQNNMTVVYNNKNLANINAAEWGPAVTTKDANGTAINFALPPTPFAINADSHADFDDFVNKLTVGSGQGFTVQGFAGTVAQTPIGEVRITGIPFKSDVTLSGLQGLKTEPTVINSLTVIGGIPEGLQIALNLTMVNPSLLSIYSGVGDSAVVTFGMQYQGDNVGTVIFPVLDLVPGQNIRTAGALFTPTGSAGGQALLQQYMTNQASIVDVIGSSSSSQIAPLAAGLKDVALQSSMPGNPAQLLLGTALTILDDTGKTGIAMATVTVNNPFIPPLTITSIKSTVQYNGRTLGSIDLPSTKISVAGMTQQASQPLPLAMDLSIDSLLSLMIDQANANNLNAEPIIALGKMAKDPTVKIPSSVFAGFNLPNFVKAAMAGLKVDVTMAVDVLVGEYATSLALEQKGVPTATDDTILKLLPIVGTPIAQAIVDLAVLKFDSIMINSPAETDFTTNIMGLIANTGPFDAEIAFPSGSSVAWVNGGSESPIGQIAMPTVAAKADVGAQLALTNVPFHVTSGANMGDFVGYSLKAESFEWSVAAENMVVIAMGAPIPGIHMKKSVTLKGFNGLQGLVIQKYDLPSNDPNGIHLVLSATLPNPSNVGIEMGTVEFTNIFEGQDIGFVKTVGLKLLPDAITPVAMEGTLTKQTSEAGLAALGNMFRLALNGGAPNLIVKGKSVTPASGPVSWLTSAFGSLTMNVTLPSIGKQDIITGITMKTMTLDFTGGNPYSVMTSSDNIEASFKIPFAFPLNIVQVAEDMNIQLPQGNNVAALKIPLGPAQTIAPGVLKTTYSNVPLNVNDGAHDVFNAFSRVLTTGPGVQFFIAGTADTVAETAAGQVKIPGVAVSVASTMAGMNLNAGGAQITNISITGGTSEYLEIHQNVVLQNPSGLTVKVGDVAFDIGYAGNAMGKAVVSNMVLAPGPNTLPAVFHLAPTDTHIRDGFLSGFVNGAAFQLDISGSAQSTPVESLKLAMASVKLSSGIKGITDKLIAPGSAAQPNILNMLQLTNPRETPVQVMIYNPFDTPLYIKSMQASNSWNGKDFGVVNQDVGMTIPPKSSALSPTVIMTSPAGLGFLTSTLLPFMLAYPQLLVGAAADVPFLIKSVIVAQVGGSNGYLGNVQYAQPDTIIKVQVGGKAPEGALGPILGGNSTSIVPTATVTSEIVSPTASVEPTATEPAATQPPKVEPTTVKADDPEPTSAKDEPTGKAPEPTSSGHAIEKRQAPAPAPGTPQLLGSQPSSTSPDVVEAWIKAMVNKIATDGGLPAPYI</sequence>
<accession>A0A9P8A0X5</accession>
<dbReference type="Pfam" id="PF12505">
    <property type="entry name" value="DUF3712"/>
    <property type="match status" value="4"/>
</dbReference>
<evidence type="ECO:0000256" key="2">
    <source>
        <dbReference type="SAM" id="Phobius"/>
    </source>
</evidence>
<keyword evidence="2" id="KW-0472">Membrane</keyword>
<keyword evidence="2" id="KW-1133">Transmembrane helix</keyword>
<evidence type="ECO:0008006" key="5">
    <source>
        <dbReference type="Google" id="ProtNLM"/>
    </source>
</evidence>
<organism evidence="3 4">
    <name type="scientific">Mortierella alpina</name>
    <name type="common">Oleaginous fungus</name>
    <name type="synonym">Mortierella renispora</name>
    <dbReference type="NCBI Taxonomy" id="64518"/>
    <lineage>
        <taxon>Eukaryota</taxon>
        <taxon>Fungi</taxon>
        <taxon>Fungi incertae sedis</taxon>
        <taxon>Mucoromycota</taxon>
        <taxon>Mortierellomycotina</taxon>
        <taxon>Mortierellomycetes</taxon>
        <taxon>Mortierellales</taxon>
        <taxon>Mortierellaceae</taxon>
        <taxon>Mortierella</taxon>
    </lineage>
</organism>
<feature type="compositionally biased region" description="Polar residues" evidence="1">
    <location>
        <begin position="1620"/>
        <end position="1630"/>
    </location>
</feature>
<proteinExistence type="predicted"/>
<dbReference type="PANTHER" id="PTHR35895">
    <property type="entry name" value="CHROMOSOME 16, WHOLE GENOME SHOTGUN SEQUENCE"/>
    <property type="match status" value="1"/>
</dbReference>
<reference evidence="3" key="1">
    <citation type="submission" date="2021-07" db="EMBL/GenBank/DDBJ databases">
        <title>Draft genome of Mortierella alpina, strain LL118, isolated from an aspen leaf litter sample.</title>
        <authorList>
            <person name="Yang S."/>
            <person name="Vinatzer B.A."/>
        </authorList>
    </citation>
    <scope>NUCLEOTIDE SEQUENCE</scope>
    <source>
        <strain evidence="3">LL118</strain>
    </source>
</reference>
<evidence type="ECO:0000256" key="1">
    <source>
        <dbReference type="SAM" id="MobiDB-lite"/>
    </source>
</evidence>
<dbReference type="Proteomes" id="UP000717515">
    <property type="component" value="Unassembled WGS sequence"/>
</dbReference>
<dbReference type="EMBL" id="JAIFTL010000289">
    <property type="protein sequence ID" value="KAG9320456.1"/>
    <property type="molecule type" value="Genomic_DNA"/>
</dbReference>
<dbReference type="InterPro" id="IPR046368">
    <property type="entry name" value="Tag1"/>
</dbReference>
<comment type="caution">
    <text evidence="3">The sequence shown here is derived from an EMBL/GenBank/DDBJ whole genome shotgun (WGS) entry which is preliminary data.</text>
</comment>
<dbReference type="GO" id="GO:0000329">
    <property type="term" value="C:fungal-type vacuole membrane"/>
    <property type="evidence" value="ECO:0007669"/>
    <property type="project" value="InterPro"/>
</dbReference>
<name>A0A9P8A0X5_MORAP</name>
<keyword evidence="2" id="KW-0812">Transmembrane</keyword>
<dbReference type="PANTHER" id="PTHR35895:SF1">
    <property type="entry name" value="LIPID-BINDING SERUM GLYCOPROTEIN C-TERMINAL DOMAIN-CONTAINING PROTEIN"/>
    <property type="match status" value="1"/>
</dbReference>
<feature type="compositionally biased region" description="Basic and acidic residues" evidence="1">
    <location>
        <begin position="1578"/>
        <end position="1592"/>
    </location>
</feature>
<gene>
    <name evidence="3" type="ORF">KVV02_004978</name>
</gene>
<protein>
    <recommendedName>
        <fullName evidence="5">Pre-rRNA processing protein</fullName>
    </recommendedName>
</protein>
<feature type="region of interest" description="Disordered" evidence="1">
    <location>
        <begin position="1551"/>
        <end position="1630"/>
    </location>
</feature>
<feature type="compositionally biased region" description="Low complexity" evidence="1">
    <location>
        <begin position="1553"/>
        <end position="1570"/>
    </location>
</feature>